<proteinExistence type="predicted"/>
<accession>A0A7Y9L996</accession>
<protein>
    <recommendedName>
        <fullName evidence="3">Heparinase II/III-like protein</fullName>
    </recommendedName>
</protein>
<gene>
    <name evidence="1" type="ORF">BKA15_002893</name>
</gene>
<dbReference type="EMBL" id="JACCBU010000001">
    <property type="protein sequence ID" value="NYE71564.1"/>
    <property type="molecule type" value="Genomic_DNA"/>
</dbReference>
<keyword evidence="2" id="KW-1185">Reference proteome</keyword>
<sequence>MIDGQTVNTIVTKLWPDFLAQLPEILATQDRATGRFGTDPFIVTDQNVLWPLAVAWATPPTAERPNPYHHDQELLAAIIAGGDALIDVADEQGRFEFRKKDNSTWGSIYMPWTYSRWIRAWGLIRDAMPADRRAAWDSALTVAVDGIVATALTEPIRNIPAHHAMGVYAAARVLGRDDWAEAATDYLHRTVAEQDPAGFWSEHHGPVVAYNVVYVDALGCYFGMSGDRTVLSALERAAAFHANLTYPDGTLVETVDERNYFRHSQAAPSVGFLASPVGRGYLRWLHGVQWSAGGRVAADTVASMIMYGQDGPAEEVAAERTEHRFVLGDDDALVERRAPWFACVSAYHGPQGPNRWIQDRQAHLSVYHDAVGLIISGSNTRLQPAWSTFTVGDPALLAHRAGDEDPDFSVRPGLDHLPAAATLRPDELGLDLDYAGVPVGVRLELTEDSATVRYRVRGTSERPVAANAGLVAKPGERWQAGDHGGTLDETPLRLTGADCDGWFAHRGWRVIMPAEAVITWPVLPHNPYTKDGSAGPDEGRIVITLPLATPGEARLAIMID</sequence>
<dbReference type="SUPFAM" id="SSF48230">
    <property type="entry name" value="Chondroitin AC/alginate lyase"/>
    <property type="match status" value="1"/>
</dbReference>
<evidence type="ECO:0008006" key="3">
    <source>
        <dbReference type="Google" id="ProtNLM"/>
    </source>
</evidence>
<evidence type="ECO:0000313" key="2">
    <source>
        <dbReference type="Proteomes" id="UP000569914"/>
    </source>
</evidence>
<dbReference type="AlphaFoldDB" id="A0A7Y9L996"/>
<dbReference type="RefSeq" id="WP_179751801.1">
    <property type="nucleotide sequence ID" value="NZ_JACCBU010000001.1"/>
</dbReference>
<comment type="caution">
    <text evidence="1">The sequence shown here is derived from an EMBL/GenBank/DDBJ whole genome shotgun (WGS) entry which is preliminary data.</text>
</comment>
<organism evidence="1 2">
    <name type="scientific">Microlunatus parietis</name>
    <dbReference type="NCBI Taxonomy" id="682979"/>
    <lineage>
        <taxon>Bacteria</taxon>
        <taxon>Bacillati</taxon>
        <taxon>Actinomycetota</taxon>
        <taxon>Actinomycetes</taxon>
        <taxon>Propionibacteriales</taxon>
        <taxon>Propionibacteriaceae</taxon>
        <taxon>Microlunatus</taxon>
    </lineage>
</organism>
<evidence type="ECO:0000313" key="1">
    <source>
        <dbReference type="EMBL" id="NYE71564.1"/>
    </source>
</evidence>
<name>A0A7Y9L996_9ACTN</name>
<dbReference type="Proteomes" id="UP000569914">
    <property type="component" value="Unassembled WGS sequence"/>
</dbReference>
<reference evidence="1 2" key="1">
    <citation type="submission" date="2020-07" db="EMBL/GenBank/DDBJ databases">
        <title>Sequencing the genomes of 1000 actinobacteria strains.</title>
        <authorList>
            <person name="Klenk H.-P."/>
        </authorList>
    </citation>
    <scope>NUCLEOTIDE SEQUENCE [LARGE SCALE GENOMIC DNA]</scope>
    <source>
        <strain evidence="1 2">DSM 22083</strain>
    </source>
</reference>
<dbReference type="InterPro" id="IPR008929">
    <property type="entry name" value="Chondroitin_lyas"/>
</dbReference>
<dbReference type="Gene3D" id="1.50.10.100">
    <property type="entry name" value="Chondroitin AC/alginate lyase"/>
    <property type="match status" value="1"/>
</dbReference>